<sequence length="202" mass="23722">MKNVNFYIDGFNIYHSIDKMNNNTLKWINYKLLCQKILKDDEQINNIFYFSAYATWKQTSYLKHRVFIRALINEGINIVLGNFKKKTKYIHNIKYNYEYHEEKETDVNIAINLVRDACRNNCDKAVILSGDSDLVPAISMAKAENPKLEIVIVIPPNVKAESLKEKADYTLKLSNFKLEDFLFPKEITLKNNQKIICPMDWQ</sequence>
<dbReference type="Gene3D" id="3.40.50.1010">
    <property type="entry name" value="5'-nuclease"/>
    <property type="match status" value="1"/>
</dbReference>
<evidence type="ECO:0000313" key="3">
    <source>
        <dbReference type="Proteomes" id="UP000323176"/>
    </source>
</evidence>
<dbReference type="InterPro" id="IPR047140">
    <property type="entry name" value="LabA"/>
</dbReference>
<dbReference type="AlphaFoldDB" id="A0A5C8F3S6"/>
<accession>A0A5C8F3S6</accession>
<comment type="caution">
    <text evidence="2">The sequence shown here is derived from an EMBL/GenBank/DDBJ whole genome shotgun (WGS) entry which is preliminary data.</text>
</comment>
<protein>
    <submittedName>
        <fullName evidence="2">NYN domain-containing protein</fullName>
    </submittedName>
</protein>
<dbReference type="Pfam" id="PF01936">
    <property type="entry name" value="NYN"/>
    <property type="match status" value="1"/>
</dbReference>
<dbReference type="GO" id="GO:0004540">
    <property type="term" value="F:RNA nuclease activity"/>
    <property type="evidence" value="ECO:0007669"/>
    <property type="project" value="InterPro"/>
</dbReference>
<feature type="domain" description="NYN" evidence="1">
    <location>
        <begin position="6"/>
        <end position="172"/>
    </location>
</feature>
<dbReference type="OrthoDB" id="9809421at2"/>
<dbReference type="PANTHER" id="PTHR35458:SF8">
    <property type="entry name" value="SLR0650 PROTEIN"/>
    <property type="match status" value="1"/>
</dbReference>
<dbReference type="CDD" id="cd18722">
    <property type="entry name" value="PIN_NicB-like"/>
    <property type="match status" value="1"/>
</dbReference>
<dbReference type="PANTHER" id="PTHR35458">
    <property type="entry name" value="SLR0755 PROTEIN"/>
    <property type="match status" value="1"/>
</dbReference>
<proteinExistence type="predicted"/>
<evidence type="ECO:0000259" key="1">
    <source>
        <dbReference type="Pfam" id="PF01936"/>
    </source>
</evidence>
<organism evidence="2 3">
    <name type="scientific">Brachyspira pilosicoli</name>
    <name type="common">Serpulina pilosicoli</name>
    <dbReference type="NCBI Taxonomy" id="52584"/>
    <lineage>
        <taxon>Bacteria</taxon>
        <taxon>Pseudomonadati</taxon>
        <taxon>Spirochaetota</taxon>
        <taxon>Spirochaetia</taxon>
        <taxon>Brachyspirales</taxon>
        <taxon>Brachyspiraceae</taxon>
        <taxon>Brachyspira</taxon>
    </lineage>
</organism>
<gene>
    <name evidence="2" type="ORF">EPJ72_03110</name>
</gene>
<dbReference type="Proteomes" id="UP000323176">
    <property type="component" value="Unassembled WGS sequence"/>
</dbReference>
<name>A0A5C8F3S6_BRAPL</name>
<reference evidence="2 3" key="1">
    <citation type="journal article" date="1992" name="Lakartidningen">
        <title>[Penicillin V and not amoxicillin is the first choice preparation in acute otitis].</title>
        <authorList>
            <person name="Kamme C."/>
            <person name="Lundgren K."/>
            <person name="Prellner K."/>
        </authorList>
    </citation>
    <scope>NUCLEOTIDE SEQUENCE [LARGE SCALE GENOMIC DNA]</scope>
    <source>
        <strain evidence="2 3">PC5538III-hc</strain>
    </source>
</reference>
<dbReference type="EMBL" id="SAXY01000020">
    <property type="protein sequence ID" value="TXJ44945.1"/>
    <property type="molecule type" value="Genomic_DNA"/>
</dbReference>
<evidence type="ECO:0000313" key="2">
    <source>
        <dbReference type="EMBL" id="TXJ44945.1"/>
    </source>
</evidence>
<dbReference type="InterPro" id="IPR021139">
    <property type="entry name" value="NYN"/>
</dbReference>